<feature type="compositionally biased region" description="Low complexity" evidence="1">
    <location>
        <begin position="342"/>
        <end position="355"/>
    </location>
</feature>
<dbReference type="STRING" id="284811.Q757T7"/>
<dbReference type="InParanoid" id="Q757T7"/>
<dbReference type="RefSeq" id="NP_984786.1">
    <property type="nucleotide sequence ID" value="NM_210140.1"/>
</dbReference>
<dbReference type="EMBL" id="AE016818">
    <property type="protein sequence ID" value="AAS52610.1"/>
    <property type="molecule type" value="Genomic_DNA"/>
</dbReference>
<feature type="compositionally biased region" description="Low complexity" evidence="1">
    <location>
        <begin position="248"/>
        <end position="274"/>
    </location>
</feature>
<dbReference type="OrthoDB" id="4036325at2759"/>
<feature type="region of interest" description="Disordered" evidence="1">
    <location>
        <begin position="220"/>
        <end position="367"/>
    </location>
</feature>
<name>Q757T7_EREGS</name>
<dbReference type="KEGG" id="ago:AGOS_AEL075W"/>
<sequence>MSDSIQEFLNVQLIQNCQLATVTDLADKFGLDAGAAKSALLAYHSATKNKEVHRLIVCVYSTGTIRVVCDDDDVPREDLADVFLYGLSPSSSLAISANVRSNPTLRNPYTLVAVPDDEAAAEPPQRSRTQAADAGPRPNLRGNQTYPAAAKPSPSKAGTAQAKAGKFDSGLRSTAIIARMREDREKKERERQEELKKRRQKSTIVTEEKKLQIAKLAQLFDGDSDSGDEEMDGRDEETVLAPLPPVSAPDVAAPAAAPDQTLDLEALLDTTADESLLSIHPDQNSPTRGSQDHASTLTSLDAQPQSTTDEDGYLVTTKILPSAPPAALPSGAKRPAQRAGGPPSKSAKTAPASKKVQSSLMNFFKKK</sequence>
<dbReference type="Proteomes" id="UP000000591">
    <property type="component" value="Chromosome V"/>
</dbReference>
<feature type="compositionally biased region" description="Low complexity" evidence="1">
    <location>
        <begin position="147"/>
        <end position="157"/>
    </location>
</feature>
<proteinExistence type="predicted"/>
<reference evidence="2 3" key="1">
    <citation type="journal article" date="2004" name="Science">
        <title>The Ashbya gossypii genome as a tool for mapping the ancient Saccharomyces cerevisiae genome.</title>
        <authorList>
            <person name="Dietrich F.S."/>
            <person name="Voegeli S."/>
            <person name="Brachat S."/>
            <person name="Lerch A."/>
            <person name="Gates K."/>
            <person name="Steiner S."/>
            <person name="Mohr C."/>
            <person name="Pohlmann R."/>
            <person name="Luedi P."/>
            <person name="Choi S."/>
            <person name="Wing R.A."/>
            <person name="Flavier A."/>
            <person name="Gaffney T.D."/>
            <person name="Philippsen P."/>
        </authorList>
    </citation>
    <scope>NUCLEOTIDE SEQUENCE [LARGE SCALE GENOMIC DNA]</scope>
    <source>
        <strain evidence="3">ATCC 10895 / CBS 109.51 / FGSC 9923 / NRRL Y-1056</strain>
    </source>
</reference>
<evidence type="ECO:0000313" key="3">
    <source>
        <dbReference type="Proteomes" id="UP000000591"/>
    </source>
</evidence>
<feature type="compositionally biased region" description="Acidic residues" evidence="1">
    <location>
        <begin position="222"/>
        <end position="235"/>
    </location>
</feature>
<feature type="compositionally biased region" description="Polar residues" evidence="1">
    <location>
        <begin position="281"/>
        <end position="307"/>
    </location>
</feature>
<dbReference type="OMA" id="DCFIYAF"/>
<gene>
    <name evidence="2" type="ORF">AGOS_AEL075W</name>
</gene>
<keyword evidence="3" id="KW-1185">Reference proteome</keyword>
<dbReference type="AlphaFoldDB" id="Q757T7"/>
<feature type="compositionally biased region" description="Basic and acidic residues" evidence="1">
    <location>
        <begin position="179"/>
        <end position="196"/>
    </location>
</feature>
<organism evidence="2 3">
    <name type="scientific">Eremothecium gossypii (strain ATCC 10895 / CBS 109.51 / FGSC 9923 / NRRL Y-1056)</name>
    <name type="common">Yeast</name>
    <name type="synonym">Ashbya gossypii</name>
    <dbReference type="NCBI Taxonomy" id="284811"/>
    <lineage>
        <taxon>Eukaryota</taxon>
        <taxon>Fungi</taxon>
        <taxon>Dikarya</taxon>
        <taxon>Ascomycota</taxon>
        <taxon>Saccharomycotina</taxon>
        <taxon>Saccharomycetes</taxon>
        <taxon>Saccharomycetales</taxon>
        <taxon>Saccharomycetaceae</taxon>
        <taxon>Eremothecium</taxon>
    </lineage>
</organism>
<accession>Q757T7</accession>
<evidence type="ECO:0000256" key="1">
    <source>
        <dbReference type="SAM" id="MobiDB-lite"/>
    </source>
</evidence>
<protein>
    <submittedName>
        <fullName evidence="2">AEL075Wp</fullName>
    </submittedName>
</protein>
<dbReference type="eggNOG" id="ENOG502QW2D">
    <property type="taxonomic scope" value="Eukaryota"/>
</dbReference>
<feature type="region of interest" description="Disordered" evidence="1">
    <location>
        <begin position="116"/>
        <end position="205"/>
    </location>
</feature>
<evidence type="ECO:0000313" key="2">
    <source>
        <dbReference type="EMBL" id="AAS52610.1"/>
    </source>
</evidence>
<dbReference type="FunCoup" id="Q757T7">
    <property type="interactions" value="143"/>
</dbReference>
<dbReference type="HOGENOM" id="CLU_794694_0_0_1"/>
<dbReference type="GeneID" id="4620978"/>
<reference evidence="3" key="2">
    <citation type="journal article" date="2013" name="G3 (Bethesda)">
        <title>Genomes of Ashbya fungi isolated from insects reveal four mating-type loci, numerous translocations, lack of transposons, and distinct gene duplications.</title>
        <authorList>
            <person name="Dietrich F.S."/>
            <person name="Voegeli S."/>
            <person name="Kuo S."/>
            <person name="Philippsen P."/>
        </authorList>
    </citation>
    <scope>GENOME REANNOTATION</scope>
    <source>
        <strain evidence="3">ATCC 10895 / CBS 109.51 / FGSC 9923 / NRRL Y-1056</strain>
    </source>
</reference>